<accession>A0A4C1USF4</accession>
<gene>
    <name evidence="1" type="ORF">EVAR_22776_1</name>
</gene>
<dbReference type="Proteomes" id="UP000299102">
    <property type="component" value="Unassembled WGS sequence"/>
</dbReference>
<evidence type="ECO:0000313" key="2">
    <source>
        <dbReference type="Proteomes" id="UP000299102"/>
    </source>
</evidence>
<sequence>MLVWAEYSASSILSRAQQQMLPIFSKSLMCNTSRVGAVNSLERQQPSRAGDLVICCQLRPCYSVLQRNARNSAAVMLVTNASQWRKIGTGGEGGKSRRTELAYGIISRQFTALELSAGYCTFDVRAVVAQRSRALPSNGDVPGLILTTGELTDEFLHSSRIRPHALCLEERVKLSAAKVVIALATIVFSSATVQGPRSEVEKDGAGIPHLVGDCHIWHGALLTMALGQPTGATHRPRHFRDYYFYLRITLEIKLYFNTDFGHRGDRRFPVHEYSREPCVGLRPLENTRGGKDLSSRFVVTEIR</sequence>
<keyword evidence="2" id="KW-1185">Reference proteome</keyword>
<protein>
    <submittedName>
        <fullName evidence="1">Uncharacterized protein</fullName>
    </submittedName>
</protein>
<evidence type="ECO:0000313" key="1">
    <source>
        <dbReference type="EMBL" id="GBP29403.1"/>
    </source>
</evidence>
<name>A0A4C1USF4_EUMVA</name>
<dbReference type="AlphaFoldDB" id="A0A4C1USF4"/>
<reference evidence="1 2" key="1">
    <citation type="journal article" date="2019" name="Commun. Biol.">
        <title>The bagworm genome reveals a unique fibroin gene that provides high tensile strength.</title>
        <authorList>
            <person name="Kono N."/>
            <person name="Nakamura H."/>
            <person name="Ohtoshi R."/>
            <person name="Tomita M."/>
            <person name="Numata K."/>
            <person name="Arakawa K."/>
        </authorList>
    </citation>
    <scope>NUCLEOTIDE SEQUENCE [LARGE SCALE GENOMIC DNA]</scope>
</reference>
<proteinExistence type="predicted"/>
<dbReference type="EMBL" id="BGZK01000219">
    <property type="protein sequence ID" value="GBP29403.1"/>
    <property type="molecule type" value="Genomic_DNA"/>
</dbReference>
<organism evidence="1 2">
    <name type="scientific">Eumeta variegata</name>
    <name type="common">Bagworm moth</name>
    <name type="synonym">Eumeta japonica</name>
    <dbReference type="NCBI Taxonomy" id="151549"/>
    <lineage>
        <taxon>Eukaryota</taxon>
        <taxon>Metazoa</taxon>
        <taxon>Ecdysozoa</taxon>
        <taxon>Arthropoda</taxon>
        <taxon>Hexapoda</taxon>
        <taxon>Insecta</taxon>
        <taxon>Pterygota</taxon>
        <taxon>Neoptera</taxon>
        <taxon>Endopterygota</taxon>
        <taxon>Lepidoptera</taxon>
        <taxon>Glossata</taxon>
        <taxon>Ditrysia</taxon>
        <taxon>Tineoidea</taxon>
        <taxon>Psychidae</taxon>
        <taxon>Oiketicinae</taxon>
        <taxon>Eumeta</taxon>
    </lineage>
</organism>
<comment type="caution">
    <text evidence="1">The sequence shown here is derived from an EMBL/GenBank/DDBJ whole genome shotgun (WGS) entry which is preliminary data.</text>
</comment>